<gene>
    <name evidence="13 15" type="primary">pheS</name>
    <name evidence="15" type="ORF">Spa11_05800</name>
</gene>
<dbReference type="RefSeq" id="WP_145107126.1">
    <property type="nucleotide sequence ID" value="NZ_CP036349.1"/>
</dbReference>
<evidence type="ECO:0000256" key="6">
    <source>
        <dbReference type="ARBA" id="ARBA00022723"/>
    </source>
</evidence>
<keyword evidence="5 13" id="KW-0436">Ligase</keyword>
<keyword evidence="7 13" id="KW-0547">Nucleotide-binding</keyword>
<comment type="subunit">
    <text evidence="3 13">Tetramer of two alpha and two beta subunits.</text>
</comment>
<evidence type="ECO:0000256" key="9">
    <source>
        <dbReference type="ARBA" id="ARBA00022842"/>
    </source>
</evidence>
<protein>
    <recommendedName>
        <fullName evidence="13">Phenylalanine--tRNA ligase alpha subunit</fullName>
        <ecNumber evidence="13">6.1.1.20</ecNumber>
    </recommendedName>
    <alternativeName>
        <fullName evidence="13">Phenylalanyl-tRNA synthetase alpha subunit</fullName>
        <shortName evidence="13">PheRS</shortName>
    </alternativeName>
</protein>
<evidence type="ECO:0000256" key="10">
    <source>
        <dbReference type="ARBA" id="ARBA00022917"/>
    </source>
</evidence>
<dbReference type="GO" id="GO:0006432">
    <property type="term" value="P:phenylalanyl-tRNA aminoacylation"/>
    <property type="evidence" value="ECO:0007669"/>
    <property type="project" value="UniProtKB-UniRule"/>
</dbReference>
<dbReference type="PANTHER" id="PTHR11538:SF41">
    <property type="entry name" value="PHENYLALANINE--TRNA LIGASE, MITOCHONDRIAL"/>
    <property type="match status" value="1"/>
</dbReference>
<sequence>MALADFLTDLDAFESDAAAAFGNAGDTTALEAARVEFLGAKAGRLKAIQKGLGGLQKADKPAGGQKLNAVKTAVETAFMAAQERLASGAKSVERAAFDITLPGRPLRRGRLHPITQTIERMKEIMGRLGFTAVEGPEIEDDWHNFVALNIPEIHPARDPLDNFYLSVGSHLAPGESPGAKYEGTPALGPDGKPLLLRSQTSTVQIRTMEEAVASADGGTPPPVRIVSLGRVYRPDTADATHYPMFHQIEGLCIAPGVTMADLKGVLQMFWQSYFGLESNEPIEVRFRPSFFPFTEPSVECDIWHDGKWMEIGGAGMVDPNVLRAVGYDPEEVTGFAFGLGIERICMRQHGITDIRDLYANDVRFLAQF</sequence>
<dbReference type="GO" id="GO:0000287">
    <property type="term" value="F:magnesium ion binding"/>
    <property type="evidence" value="ECO:0007669"/>
    <property type="project" value="UniProtKB-UniRule"/>
</dbReference>
<dbReference type="GO" id="GO:0004826">
    <property type="term" value="F:phenylalanine-tRNA ligase activity"/>
    <property type="evidence" value="ECO:0007669"/>
    <property type="project" value="UniProtKB-UniRule"/>
</dbReference>
<keyword evidence="4 13" id="KW-0963">Cytoplasm</keyword>
<evidence type="ECO:0000256" key="8">
    <source>
        <dbReference type="ARBA" id="ARBA00022840"/>
    </source>
</evidence>
<dbReference type="InterPro" id="IPR045864">
    <property type="entry name" value="aa-tRNA-synth_II/BPL/LPL"/>
</dbReference>
<comment type="cofactor">
    <cofactor evidence="13">
        <name>Mg(2+)</name>
        <dbReference type="ChEBI" id="CHEBI:18420"/>
    </cofactor>
    <text evidence="13">Binds 2 magnesium ions per tetramer.</text>
</comment>
<dbReference type="InterPro" id="IPR004188">
    <property type="entry name" value="Phe-tRNA_ligase_II_N"/>
</dbReference>
<dbReference type="NCBIfam" id="TIGR00468">
    <property type="entry name" value="pheS"/>
    <property type="match status" value="1"/>
</dbReference>
<evidence type="ECO:0000256" key="3">
    <source>
        <dbReference type="ARBA" id="ARBA00011209"/>
    </source>
</evidence>
<keyword evidence="6 13" id="KW-0479">Metal-binding</keyword>
<evidence type="ECO:0000313" key="15">
    <source>
        <dbReference type="EMBL" id="QDV72405.1"/>
    </source>
</evidence>
<evidence type="ECO:0000256" key="2">
    <source>
        <dbReference type="ARBA" id="ARBA00010207"/>
    </source>
</evidence>
<proteinExistence type="inferred from homology"/>
<dbReference type="InterPro" id="IPR010978">
    <property type="entry name" value="tRNA-bd_arm"/>
</dbReference>
<dbReference type="SUPFAM" id="SSF55681">
    <property type="entry name" value="Class II aaRS and biotin synthetases"/>
    <property type="match status" value="1"/>
</dbReference>
<evidence type="ECO:0000256" key="4">
    <source>
        <dbReference type="ARBA" id="ARBA00022490"/>
    </source>
</evidence>
<dbReference type="KEGG" id="bmei:Spa11_05800"/>
<dbReference type="InterPro" id="IPR002319">
    <property type="entry name" value="Phenylalanyl-tRNA_Synthase"/>
</dbReference>
<keyword evidence="11 13" id="KW-0030">Aminoacyl-tRNA synthetase</keyword>
<dbReference type="InterPro" id="IPR022911">
    <property type="entry name" value="Phe_tRNA_ligase_alpha1_bac"/>
</dbReference>
<keyword evidence="16" id="KW-1185">Reference proteome</keyword>
<dbReference type="GO" id="GO:0005737">
    <property type="term" value="C:cytoplasm"/>
    <property type="evidence" value="ECO:0007669"/>
    <property type="project" value="UniProtKB-SubCell"/>
</dbReference>
<dbReference type="EMBL" id="CP036349">
    <property type="protein sequence ID" value="QDV72405.1"/>
    <property type="molecule type" value="Genomic_DNA"/>
</dbReference>
<evidence type="ECO:0000259" key="14">
    <source>
        <dbReference type="PROSITE" id="PS50862"/>
    </source>
</evidence>
<accession>A0A518K3Q9</accession>
<dbReference type="Proteomes" id="UP000316426">
    <property type="component" value="Chromosome"/>
</dbReference>
<dbReference type="Pfam" id="PF01409">
    <property type="entry name" value="tRNA-synt_2d"/>
    <property type="match status" value="1"/>
</dbReference>
<evidence type="ECO:0000256" key="5">
    <source>
        <dbReference type="ARBA" id="ARBA00022598"/>
    </source>
</evidence>
<dbReference type="GO" id="GO:0005524">
    <property type="term" value="F:ATP binding"/>
    <property type="evidence" value="ECO:0007669"/>
    <property type="project" value="UniProtKB-UniRule"/>
</dbReference>
<dbReference type="AlphaFoldDB" id="A0A518K3Q9"/>
<dbReference type="GO" id="GO:0000049">
    <property type="term" value="F:tRNA binding"/>
    <property type="evidence" value="ECO:0007669"/>
    <property type="project" value="InterPro"/>
</dbReference>
<comment type="similarity">
    <text evidence="2 13">Belongs to the class-II aminoacyl-tRNA synthetase family. Phe-tRNA synthetase alpha subunit type 1 subfamily.</text>
</comment>
<dbReference type="CDD" id="cd00496">
    <property type="entry name" value="PheRS_alpha_core"/>
    <property type="match status" value="1"/>
</dbReference>
<dbReference type="InterPro" id="IPR006195">
    <property type="entry name" value="aa-tRNA-synth_II"/>
</dbReference>
<feature type="domain" description="Aminoacyl-transfer RNA synthetases class-II family profile" evidence="14">
    <location>
        <begin position="119"/>
        <end position="344"/>
    </location>
</feature>
<dbReference type="InterPro" id="IPR004529">
    <property type="entry name" value="Phe-tRNA-synth_IIc_asu"/>
</dbReference>
<evidence type="ECO:0000313" key="16">
    <source>
        <dbReference type="Proteomes" id="UP000316426"/>
    </source>
</evidence>
<comment type="catalytic activity">
    <reaction evidence="12 13">
        <text>tRNA(Phe) + L-phenylalanine + ATP = L-phenylalanyl-tRNA(Phe) + AMP + diphosphate + H(+)</text>
        <dbReference type="Rhea" id="RHEA:19413"/>
        <dbReference type="Rhea" id="RHEA-COMP:9668"/>
        <dbReference type="Rhea" id="RHEA-COMP:9699"/>
        <dbReference type="ChEBI" id="CHEBI:15378"/>
        <dbReference type="ChEBI" id="CHEBI:30616"/>
        <dbReference type="ChEBI" id="CHEBI:33019"/>
        <dbReference type="ChEBI" id="CHEBI:58095"/>
        <dbReference type="ChEBI" id="CHEBI:78442"/>
        <dbReference type="ChEBI" id="CHEBI:78531"/>
        <dbReference type="ChEBI" id="CHEBI:456215"/>
        <dbReference type="EC" id="6.1.1.20"/>
    </reaction>
</comment>
<dbReference type="Gene3D" id="3.30.930.10">
    <property type="entry name" value="Bira Bifunctional Protein, Domain 2"/>
    <property type="match status" value="1"/>
</dbReference>
<feature type="binding site" evidence="13">
    <location>
        <position position="295"/>
    </location>
    <ligand>
        <name>Mg(2+)</name>
        <dbReference type="ChEBI" id="CHEBI:18420"/>
        <note>shared with beta subunit</note>
    </ligand>
</feature>
<evidence type="ECO:0000256" key="11">
    <source>
        <dbReference type="ARBA" id="ARBA00023146"/>
    </source>
</evidence>
<evidence type="ECO:0000256" key="12">
    <source>
        <dbReference type="ARBA" id="ARBA00049255"/>
    </source>
</evidence>
<evidence type="ECO:0000256" key="13">
    <source>
        <dbReference type="HAMAP-Rule" id="MF_00281"/>
    </source>
</evidence>
<dbReference type="HAMAP" id="MF_00281">
    <property type="entry name" value="Phe_tRNA_synth_alpha1"/>
    <property type="match status" value="1"/>
</dbReference>
<reference evidence="15 16" key="1">
    <citation type="submission" date="2019-02" db="EMBL/GenBank/DDBJ databases">
        <title>Deep-cultivation of Planctomycetes and their phenomic and genomic characterization uncovers novel biology.</title>
        <authorList>
            <person name="Wiegand S."/>
            <person name="Jogler M."/>
            <person name="Boedeker C."/>
            <person name="Pinto D."/>
            <person name="Vollmers J."/>
            <person name="Rivas-Marin E."/>
            <person name="Kohn T."/>
            <person name="Peeters S.H."/>
            <person name="Heuer A."/>
            <person name="Rast P."/>
            <person name="Oberbeckmann S."/>
            <person name="Bunk B."/>
            <person name="Jeske O."/>
            <person name="Meyerdierks A."/>
            <person name="Storesund J.E."/>
            <person name="Kallscheuer N."/>
            <person name="Luecker S."/>
            <person name="Lage O.M."/>
            <person name="Pohl T."/>
            <person name="Merkel B.J."/>
            <person name="Hornburger P."/>
            <person name="Mueller R.-W."/>
            <person name="Bruemmer F."/>
            <person name="Labrenz M."/>
            <person name="Spormann A.M."/>
            <person name="Op den Camp H."/>
            <person name="Overmann J."/>
            <person name="Amann R."/>
            <person name="Jetten M.S.M."/>
            <person name="Mascher T."/>
            <person name="Medema M.H."/>
            <person name="Devos D.P."/>
            <person name="Kaster A.-K."/>
            <person name="Ovreas L."/>
            <person name="Rohde M."/>
            <person name="Galperin M.Y."/>
            <person name="Jogler C."/>
        </authorList>
    </citation>
    <scope>NUCLEOTIDE SEQUENCE [LARGE SCALE GENOMIC DNA]</scope>
    <source>
        <strain evidence="15 16">Spa11</strain>
    </source>
</reference>
<evidence type="ECO:0000256" key="1">
    <source>
        <dbReference type="ARBA" id="ARBA00004496"/>
    </source>
</evidence>
<evidence type="ECO:0000256" key="7">
    <source>
        <dbReference type="ARBA" id="ARBA00022741"/>
    </source>
</evidence>
<dbReference type="SUPFAM" id="SSF46589">
    <property type="entry name" value="tRNA-binding arm"/>
    <property type="match status" value="1"/>
</dbReference>
<organism evidence="15 16">
    <name type="scientific">Botrimarina mediterranea</name>
    <dbReference type="NCBI Taxonomy" id="2528022"/>
    <lineage>
        <taxon>Bacteria</taxon>
        <taxon>Pseudomonadati</taxon>
        <taxon>Planctomycetota</taxon>
        <taxon>Planctomycetia</taxon>
        <taxon>Pirellulales</taxon>
        <taxon>Lacipirellulaceae</taxon>
        <taxon>Botrimarina</taxon>
    </lineage>
</organism>
<keyword evidence="9 13" id="KW-0460">Magnesium</keyword>
<name>A0A518K3Q9_9BACT</name>
<dbReference type="PANTHER" id="PTHR11538">
    <property type="entry name" value="PHENYLALANYL-TRNA SYNTHETASE"/>
    <property type="match status" value="1"/>
</dbReference>
<dbReference type="EC" id="6.1.1.20" evidence="13"/>
<comment type="subcellular location">
    <subcellularLocation>
        <location evidence="1 13">Cytoplasm</location>
    </subcellularLocation>
</comment>
<keyword evidence="10 13" id="KW-0648">Protein biosynthesis</keyword>
<keyword evidence="8 13" id="KW-0067">ATP-binding</keyword>
<dbReference type="Pfam" id="PF02912">
    <property type="entry name" value="Phe_tRNA-synt_N"/>
    <property type="match status" value="1"/>
</dbReference>
<dbReference type="PROSITE" id="PS50862">
    <property type="entry name" value="AA_TRNA_LIGASE_II"/>
    <property type="match status" value="1"/>
</dbReference>